<accession>A0A9W8DPF0</accession>
<dbReference type="GO" id="GO:0020037">
    <property type="term" value="F:heme binding"/>
    <property type="evidence" value="ECO:0007669"/>
    <property type="project" value="InterPro"/>
</dbReference>
<reference evidence="7" key="1">
    <citation type="submission" date="2022-07" db="EMBL/GenBank/DDBJ databases">
        <title>Phylogenomic reconstructions and comparative analyses of Kickxellomycotina fungi.</title>
        <authorList>
            <person name="Reynolds N.K."/>
            <person name="Stajich J.E."/>
            <person name="Barry K."/>
            <person name="Grigoriev I.V."/>
            <person name="Crous P."/>
            <person name="Smith M.E."/>
        </authorList>
    </citation>
    <scope>NUCLEOTIDE SEQUENCE</scope>
    <source>
        <strain evidence="7">NBRC 100468</strain>
    </source>
</reference>
<dbReference type="PRINTS" id="PR00463">
    <property type="entry name" value="EP450I"/>
</dbReference>
<dbReference type="InterPro" id="IPR001128">
    <property type="entry name" value="Cyt_P450"/>
</dbReference>
<dbReference type="GO" id="GO:0016705">
    <property type="term" value="F:oxidoreductase activity, acting on paired donors, with incorporation or reduction of molecular oxygen"/>
    <property type="evidence" value="ECO:0007669"/>
    <property type="project" value="InterPro"/>
</dbReference>
<evidence type="ECO:0008006" key="9">
    <source>
        <dbReference type="Google" id="ProtNLM"/>
    </source>
</evidence>
<feature type="binding site" description="axial binding residue" evidence="5">
    <location>
        <position position="338"/>
    </location>
    <ligand>
        <name>heme</name>
        <dbReference type="ChEBI" id="CHEBI:30413"/>
    </ligand>
    <ligandPart>
        <name>Fe</name>
        <dbReference type="ChEBI" id="CHEBI:18248"/>
    </ligandPart>
</feature>
<keyword evidence="8" id="KW-1185">Reference proteome</keyword>
<dbReference type="EMBL" id="JANBPU010000390">
    <property type="protein sequence ID" value="KAJ1911970.1"/>
    <property type="molecule type" value="Genomic_DNA"/>
</dbReference>
<protein>
    <recommendedName>
        <fullName evidence="9">Cytochrome P450</fullName>
    </recommendedName>
</protein>
<dbReference type="Proteomes" id="UP001150538">
    <property type="component" value="Unassembled WGS sequence"/>
</dbReference>
<organism evidence="7 8">
    <name type="scientific">Mycoemilia scoparia</name>
    <dbReference type="NCBI Taxonomy" id="417184"/>
    <lineage>
        <taxon>Eukaryota</taxon>
        <taxon>Fungi</taxon>
        <taxon>Fungi incertae sedis</taxon>
        <taxon>Zoopagomycota</taxon>
        <taxon>Kickxellomycotina</taxon>
        <taxon>Kickxellomycetes</taxon>
        <taxon>Kickxellales</taxon>
        <taxon>Kickxellaceae</taxon>
        <taxon>Mycoemilia</taxon>
    </lineage>
</organism>
<evidence type="ECO:0000256" key="6">
    <source>
        <dbReference type="RuleBase" id="RU000461"/>
    </source>
</evidence>
<evidence type="ECO:0000256" key="1">
    <source>
        <dbReference type="ARBA" id="ARBA00001971"/>
    </source>
</evidence>
<gene>
    <name evidence="7" type="ORF">H4219_005768</name>
</gene>
<keyword evidence="6" id="KW-0503">Monooxygenase</keyword>
<dbReference type="SUPFAM" id="SSF48264">
    <property type="entry name" value="Cytochrome P450"/>
    <property type="match status" value="1"/>
</dbReference>
<dbReference type="PANTHER" id="PTHR24305:SF235">
    <property type="entry name" value="CYTOCHROME P450 MONOOXYGENASE APDB-RELATED"/>
    <property type="match status" value="1"/>
</dbReference>
<dbReference type="PROSITE" id="PS00086">
    <property type="entry name" value="CYTOCHROME_P450"/>
    <property type="match status" value="1"/>
</dbReference>
<dbReference type="Gene3D" id="1.10.630.10">
    <property type="entry name" value="Cytochrome P450"/>
    <property type="match status" value="1"/>
</dbReference>
<dbReference type="InterPro" id="IPR050121">
    <property type="entry name" value="Cytochrome_P450_monoxygenase"/>
</dbReference>
<evidence type="ECO:0000256" key="4">
    <source>
        <dbReference type="ARBA" id="ARBA00023004"/>
    </source>
</evidence>
<dbReference type="PRINTS" id="PR00385">
    <property type="entry name" value="P450"/>
</dbReference>
<evidence type="ECO:0000256" key="3">
    <source>
        <dbReference type="ARBA" id="ARBA00023002"/>
    </source>
</evidence>
<dbReference type="OrthoDB" id="1470350at2759"/>
<sequence length="414" mass="46814">MSRRRLMKPAFTTTHIAVMEQSILEAGPLSVMKKFDEAIRQKESDDGGCGGAAKVNYVDSFHYMTFDVIGELAFGQSFGMLQKGDLFALDGIKALNTLEYFKEVYVPLLSKYKELLVPSMIKKINRLKDFTKDVVAKRKKQTASNSNKSPSGVPQDILQVFINNTDQETKAKLKEKDLISELIVQLFGGTDTSSNTLSWTLFLLMVYPETYKKVCREIRSTFPDRSKPITYTEGLSKLPYLEAVIYESMRFLPTTSGRVGRKVPEQQGFELSTGQYLPPGTEVSVPIYSIHHDGALWKDHHVFIPERFLASEKEGNSVEDVVARKKNLMTFSTGVRVCPGRNLAMCEIFMTLANILRDYDFWLPEDMVEFGPDVIDDETGEPRIIPGFLGITYTPRYSERDGWICVKHNVASSQ</sequence>
<evidence type="ECO:0000313" key="7">
    <source>
        <dbReference type="EMBL" id="KAJ1911970.1"/>
    </source>
</evidence>
<keyword evidence="3 6" id="KW-0560">Oxidoreductase</keyword>
<evidence type="ECO:0000313" key="8">
    <source>
        <dbReference type="Proteomes" id="UP001150538"/>
    </source>
</evidence>
<dbReference type="InterPro" id="IPR036396">
    <property type="entry name" value="Cyt_P450_sf"/>
</dbReference>
<dbReference type="Pfam" id="PF00067">
    <property type="entry name" value="p450"/>
    <property type="match status" value="1"/>
</dbReference>
<dbReference type="GO" id="GO:0044550">
    <property type="term" value="P:secondary metabolite biosynthetic process"/>
    <property type="evidence" value="ECO:0007669"/>
    <property type="project" value="UniProtKB-ARBA"/>
</dbReference>
<evidence type="ECO:0000256" key="5">
    <source>
        <dbReference type="PIRSR" id="PIRSR602401-1"/>
    </source>
</evidence>
<dbReference type="GO" id="GO:0005506">
    <property type="term" value="F:iron ion binding"/>
    <property type="evidence" value="ECO:0007669"/>
    <property type="project" value="InterPro"/>
</dbReference>
<dbReference type="GO" id="GO:0004497">
    <property type="term" value="F:monooxygenase activity"/>
    <property type="evidence" value="ECO:0007669"/>
    <property type="project" value="UniProtKB-KW"/>
</dbReference>
<dbReference type="PANTHER" id="PTHR24305">
    <property type="entry name" value="CYTOCHROME P450"/>
    <property type="match status" value="1"/>
</dbReference>
<comment type="similarity">
    <text evidence="6">Belongs to the cytochrome P450 family.</text>
</comment>
<comment type="caution">
    <text evidence="7">The sequence shown here is derived from an EMBL/GenBank/DDBJ whole genome shotgun (WGS) entry which is preliminary data.</text>
</comment>
<comment type="cofactor">
    <cofactor evidence="1 5">
        <name>heme</name>
        <dbReference type="ChEBI" id="CHEBI:30413"/>
    </cofactor>
</comment>
<evidence type="ECO:0000256" key="2">
    <source>
        <dbReference type="ARBA" id="ARBA00022723"/>
    </source>
</evidence>
<keyword evidence="2 5" id="KW-0479">Metal-binding</keyword>
<dbReference type="InterPro" id="IPR002401">
    <property type="entry name" value="Cyt_P450_E_grp-I"/>
</dbReference>
<dbReference type="AlphaFoldDB" id="A0A9W8DPF0"/>
<proteinExistence type="inferred from homology"/>
<name>A0A9W8DPF0_9FUNG</name>
<keyword evidence="5 6" id="KW-0349">Heme</keyword>
<dbReference type="InterPro" id="IPR017972">
    <property type="entry name" value="Cyt_P450_CS"/>
</dbReference>
<keyword evidence="4 5" id="KW-0408">Iron</keyword>